<dbReference type="Proteomes" id="UP000198569">
    <property type="component" value="Unassembled WGS sequence"/>
</dbReference>
<name>A0A1H3EBF4_9FLAO</name>
<gene>
    <name evidence="1" type="ORF">SAMN05444338_114100</name>
</gene>
<proteinExistence type="predicted"/>
<reference evidence="2" key="1">
    <citation type="submission" date="2016-10" db="EMBL/GenBank/DDBJ databases">
        <authorList>
            <person name="Varghese N."/>
            <person name="Submissions S."/>
        </authorList>
    </citation>
    <scope>NUCLEOTIDE SEQUENCE [LARGE SCALE GENOMIC DNA]</scope>
    <source>
        <strain evidence="2">DSM 15718</strain>
    </source>
</reference>
<evidence type="ECO:0000313" key="2">
    <source>
        <dbReference type="Proteomes" id="UP000198569"/>
    </source>
</evidence>
<dbReference type="AlphaFoldDB" id="A0A1H3EBF4"/>
<keyword evidence="2" id="KW-1185">Reference proteome</keyword>
<protein>
    <submittedName>
        <fullName evidence="1">Uncharacterized protein</fullName>
    </submittedName>
</protein>
<accession>A0A1H3EBF4</accession>
<sequence>MSQRYLVQEMYKLVPNNKKDFENHLPKCLLFQTN</sequence>
<organism evidence="1 2">
    <name type="scientific">Flavobacterium degerlachei</name>
    <dbReference type="NCBI Taxonomy" id="229203"/>
    <lineage>
        <taxon>Bacteria</taxon>
        <taxon>Pseudomonadati</taxon>
        <taxon>Bacteroidota</taxon>
        <taxon>Flavobacteriia</taxon>
        <taxon>Flavobacteriales</taxon>
        <taxon>Flavobacteriaceae</taxon>
        <taxon>Flavobacterium</taxon>
    </lineage>
</organism>
<dbReference type="EMBL" id="FNMV01000014">
    <property type="protein sequence ID" value="SDX75995.1"/>
    <property type="molecule type" value="Genomic_DNA"/>
</dbReference>
<dbReference type="STRING" id="229203.SAMN05444338_114100"/>
<evidence type="ECO:0000313" key="1">
    <source>
        <dbReference type="EMBL" id="SDX75995.1"/>
    </source>
</evidence>